<evidence type="ECO:0000256" key="1">
    <source>
        <dbReference type="ARBA" id="ARBA00004377"/>
    </source>
</evidence>
<organism evidence="13 14">
    <name type="scientific">Pseudoxanthomonas suwonensis (strain 11-1)</name>
    <dbReference type="NCBI Taxonomy" id="743721"/>
    <lineage>
        <taxon>Bacteria</taxon>
        <taxon>Pseudomonadati</taxon>
        <taxon>Pseudomonadota</taxon>
        <taxon>Gammaproteobacteria</taxon>
        <taxon>Lysobacterales</taxon>
        <taxon>Lysobacteraceae</taxon>
        <taxon>Pseudoxanthomonas</taxon>
    </lineage>
</organism>
<dbReference type="InterPro" id="IPR012902">
    <property type="entry name" value="N_methyl_site"/>
</dbReference>
<keyword evidence="6 11" id="KW-0812">Transmembrane</keyword>
<protein>
    <recommendedName>
        <fullName evidence="2">Type II secretion system protein H</fullName>
    </recommendedName>
    <alternativeName>
        <fullName evidence="10">General secretion pathway protein H</fullName>
    </alternativeName>
</protein>
<proteinExistence type="inferred from homology"/>
<dbReference type="SUPFAM" id="SSF54523">
    <property type="entry name" value="Pili subunits"/>
    <property type="match status" value="1"/>
</dbReference>
<evidence type="ECO:0000256" key="2">
    <source>
        <dbReference type="ARBA" id="ARBA00021549"/>
    </source>
</evidence>
<keyword evidence="3" id="KW-1003">Cell membrane</keyword>
<dbReference type="KEGG" id="psu:Psesu_0854"/>
<evidence type="ECO:0000259" key="12">
    <source>
        <dbReference type="Pfam" id="PF12019"/>
    </source>
</evidence>
<evidence type="ECO:0000313" key="14">
    <source>
        <dbReference type="Proteomes" id="UP000008632"/>
    </source>
</evidence>
<evidence type="ECO:0000256" key="3">
    <source>
        <dbReference type="ARBA" id="ARBA00022475"/>
    </source>
</evidence>
<comment type="similarity">
    <text evidence="9">Belongs to the GSP H family.</text>
</comment>
<keyword evidence="14" id="KW-1185">Reference proteome</keyword>
<gene>
    <name evidence="13" type="ordered locus">Psesu_0854</name>
</gene>
<evidence type="ECO:0000256" key="9">
    <source>
        <dbReference type="ARBA" id="ARBA00025772"/>
    </source>
</evidence>
<dbReference type="InterPro" id="IPR022346">
    <property type="entry name" value="T2SS_GspH"/>
</dbReference>
<dbReference type="Pfam" id="PF07963">
    <property type="entry name" value="N_methyl"/>
    <property type="match status" value="1"/>
</dbReference>
<dbReference type="GO" id="GO:0015627">
    <property type="term" value="C:type II protein secretion system complex"/>
    <property type="evidence" value="ECO:0007669"/>
    <property type="project" value="InterPro"/>
</dbReference>
<dbReference type="GO" id="GO:0005886">
    <property type="term" value="C:plasma membrane"/>
    <property type="evidence" value="ECO:0007669"/>
    <property type="project" value="UniProtKB-SubCell"/>
</dbReference>
<dbReference type="Gene3D" id="3.55.40.10">
    <property type="entry name" value="minor pseudopilin epsh domain"/>
    <property type="match status" value="1"/>
</dbReference>
<dbReference type="EMBL" id="CP002446">
    <property type="protein sequence ID" value="ADV26706.1"/>
    <property type="molecule type" value="Genomic_DNA"/>
</dbReference>
<sequence length="181" mass="19608">MRMDAPGRGHGFTLVELMVTLAVVAILAGIAVPTMQELAERQRVAAAMHGMTTELAMARTAAISSRMPVTLCPSRGDGLCSGGTDWSRGWLLYRDPARQGQPRSPNDVLRDETAPVHTSIRILSSSGRVRVRYRPDGLSPGTNLTLRVCAGERLHAEIIVNNAGRARWRKAAPGRPCETRA</sequence>
<dbReference type="AlphaFoldDB" id="E6WRH5"/>
<dbReference type="GO" id="GO:0015628">
    <property type="term" value="P:protein secretion by the type II secretion system"/>
    <property type="evidence" value="ECO:0007669"/>
    <property type="project" value="InterPro"/>
</dbReference>
<keyword evidence="4" id="KW-0488">Methylation</keyword>
<keyword evidence="5" id="KW-0997">Cell inner membrane</keyword>
<evidence type="ECO:0000256" key="7">
    <source>
        <dbReference type="ARBA" id="ARBA00022989"/>
    </source>
</evidence>
<feature type="transmembrane region" description="Helical" evidence="11">
    <location>
        <begin position="12"/>
        <end position="32"/>
    </location>
</feature>
<accession>E6WRH5</accession>
<evidence type="ECO:0000256" key="11">
    <source>
        <dbReference type="SAM" id="Phobius"/>
    </source>
</evidence>
<dbReference type="STRING" id="743721.Psesu_0854"/>
<keyword evidence="8 11" id="KW-0472">Membrane</keyword>
<evidence type="ECO:0000256" key="5">
    <source>
        <dbReference type="ARBA" id="ARBA00022519"/>
    </source>
</evidence>
<feature type="domain" description="General secretion pathway GspH" evidence="12">
    <location>
        <begin position="51"/>
        <end position="164"/>
    </location>
</feature>
<dbReference type="InterPro" id="IPR045584">
    <property type="entry name" value="Pilin-like"/>
</dbReference>
<comment type="subcellular location">
    <subcellularLocation>
        <location evidence="1">Cell inner membrane</location>
        <topology evidence="1">Single-pass membrane protein</topology>
    </subcellularLocation>
</comment>
<dbReference type="Proteomes" id="UP000008632">
    <property type="component" value="Chromosome"/>
</dbReference>
<dbReference type="HOGENOM" id="CLU_084761_4_1_6"/>
<evidence type="ECO:0000256" key="10">
    <source>
        <dbReference type="ARBA" id="ARBA00030775"/>
    </source>
</evidence>
<dbReference type="eggNOG" id="COG4970">
    <property type="taxonomic scope" value="Bacteria"/>
</dbReference>
<dbReference type="OrthoDB" id="2313614at2"/>
<dbReference type="NCBIfam" id="TIGR02532">
    <property type="entry name" value="IV_pilin_GFxxxE"/>
    <property type="match status" value="1"/>
</dbReference>
<evidence type="ECO:0000256" key="8">
    <source>
        <dbReference type="ARBA" id="ARBA00023136"/>
    </source>
</evidence>
<evidence type="ECO:0000256" key="6">
    <source>
        <dbReference type="ARBA" id="ARBA00022692"/>
    </source>
</evidence>
<name>E6WRH5_PSEUU</name>
<keyword evidence="7 11" id="KW-1133">Transmembrane helix</keyword>
<dbReference type="PROSITE" id="PS00409">
    <property type="entry name" value="PROKAR_NTER_METHYL"/>
    <property type="match status" value="1"/>
</dbReference>
<evidence type="ECO:0000313" key="13">
    <source>
        <dbReference type="EMBL" id="ADV26706.1"/>
    </source>
</evidence>
<evidence type="ECO:0000256" key="4">
    <source>
        <dbReference type="ARBA" id="ARBA00022481"/>
    </source>
</evidence>
<dbReference type="Pfam" id="PF12019">
    <property type="entry name" value="GspH"/>
    <property type="match status" value="1"/>
</dbReference>
<reference evidence="13 14" key="1">
    <citation type="submission" date="2011-01" db="EMBL/GenBank/DDBJ databases">
        <title>Complete sequence of Pseudoxanthomonas suwonensis 11-1.</title>
        <authorList>
            <consortium name="US DOE Joint Genome Institute"/>
            <person name="Lucas S."/>
            <person name="Copeland A."/>
            <person name="Lapidus A."/>
            <person name="Cheng J.-F."/>
            <person name="Goodwin L."/>
            <person name="Pitluck S."/>
            <person name="Teshima H."/>
            <person name="Detter J.C."/>
            <person name="Han C."/>
            <person name="Tapia R."/>
            <person name="Land M."/>
            <person name="Hauser L."/>
            <person name="Kyrpides N."/>
            <person name="Ivanova N."/>
            <person name="Ovchinnikova G."/>
            <person name="Siebers A.K."/>
            <person name="Allgaier M."/>
            <person name="Thelen M.P."/>
            <person name="Hugenholtz P."/>
            <person name="Gladden J."/>
            <person name="Woyke T."/>
        </authorList>
    </citation>
    <scope>NUCLEOTIDE SEQUENCE [LARGE SCALE GENOMIC DNA]</scope>
    <source>
        <strain evidence="14">11-1</strain>
    </source>
</reference>